<dbReference type="Proteomes" id="UP000434957">
    <property type="component" value="Unassembled WGS sequence"/>
</dbReference>
<gene>
    <name evidence="1" type="ORF">PR003_g30907</name>
</gene>
<name>A0A6A4BBN6_9STRA</name>
<sequence length="59" mass="6992">MWRHNAPEEPRPDNEMDTVDELHIDNELTTVNMRAPTSSRWKSLCVIANVLRQCRRGDW</sequence>
<protein>
    <submittedName>
        <fullName evidence="1">Uncharacterized protein</fullName>
    </submittedName>
</protein>
<keyword evidence="2" id="KW-1185">Reference proteome</keyword>
<organism evidence="1 2">
    <name type="scientific">Phytophthora rubi</name>
    <dbReference type="NCBI Taxonomy" id="129364"/>
    <lineage>
        <taxon>Eukaryota</taxon>
        <taxon>Sar</taxon>
        <taxon>Stramenopiles</taxon>
        <taxon>Oomycota</taxon>
        <taxon>Peronosporomycetes</taxon>
        <taxon>Peronosporales</taxon>
        <taxon>Peronosporaceae</taxon>
        <taxon>Phytophthora</taxon>
    </lineage>
</organism>
<evidence type="ECO:0000313" key="1">
    <source>
        <dbReference type="EMBL" id="KAE9270204.1"/>
    </source>
</evidence>
<accession>A0A6A4BBN6</accession>
<comment type="caution">
    <text evidence="1">The sequence shown here is derived from an EMBL/GenBank/DDBJ whole genome shotgun (WGS) entry which is preliminary data.</text>
</comment>
<dbReference type="AlphaFoldDB" id="A0A6A4BBN6"/>
<dbReference type="EMBL" id="QXFT01006072">
    <property type="protein sequence ID" value="KAE9270204.1"/>
    <property type="molecule type" value="Genomic_DNA"/>
</dbReference>
<evidence type="ECO:0000313" key="2">
    <source>
        <dbReference type="Proteomes" id="UP000434957"/>
    </source>
</evidence>
<proteinExistence type="predicted"/>
<reference evidence="1 2" key="1">
    <citation type="submission" date="2018-08" db="EMBL/GenBank/DDBJ databases">
        <title>Genomic investigation of the strawberry pathogen Phytophthora fragariae indicates pathogenicity is determined by transcriptional variation in three key races.</title>
        <authorList>
            <person name="Adams T.M."/>
            <person name="Armitage A.D."/>
            <person name="Sobczyk M.K."/>
            <person name="Bates H.J."/>
            <person name="Dunwell J.M."/>
            <person name="Nellist C.F."/>
            <person name="Harrison R.J."/>
        </authorList>
    </citation>
    <scope>NUCLEOTIDE SEQUENCE [LARGE SCALE GENOMIC DNA]</scope>
    <source>
        <strain evidence="1 2">SCRP333</strain>
    </source>
</reference>